<gene>
    <name evidence="1" type="ORF">RIF25_02470</name>
</gene>
<organism evidence="1 2">
    <name type="scientific">Pseudocalidococcus azoricus BACA0444</name>
    <dbReference type="NCBI Taxonomy" id="2918990"/>
    <lineage>
        <taxon>Bacteria</taxon>
        <taxon>Bacillati</taxon>
        <taxon>Cyanobacteriota</taxon>
        <taxon>Cyanophyceae</taxon>
        <taxon>Acaryochloridales</taxon>
        <taxon>Thermosynechococcaceae</taxon>
        <taxon>Pseudocalidococcus</taxon>
        <taxon>Pseudocalidococcus azoricus</taxon>
    </lineage>
</organism>
<sequence>MKAPRVFADFHNADTQGRLRLNCMGTAEDLEVEGVAHYSTKKGMGSYD</sequence>
<evidence type="ECO:0000313" key="2">
    <source>
        <dbReference type="Proteomes" id="UP001268256"/>
    </source>
</evidence>
<dbReference type="Proteomes" id="UP001268256">
    <property type="component" value="Unassembled WGS sequence"/>
</dbReference>
<keyword evidence="2" id="KW-1185">Reference proteome</keyword>
<accession>A0AAE4JXB3</accession>
<evidence type="ECO:0000313" key="1">
    <source>
        <dbReference type="EMBL" id="MDS3859664.1"/>
    </source>
</evidence>
<proteinExistence type="predicted"/>
<dbReference type="AlphaFoldDB" id="A0AAE4JXB3"/>
<protein>
    <submittedName>
        <fullName evidence="1">Uncharacterized protein</fullName>
    </submittedName>
</protein>
<dbReference type="RefSeq" id="WP_322876973.1">
    <property type="nucleotide sequence ID" value="NZ_JAVMIP010000002.1"/>
</dbReference>
<reference evidence="2" key="1">
    <citation type="submission" date="2023-07" db="EMBL/GenBank/DDBJ databases">
        <authorList>
            <person name="Luz R."/>
            <person name="Cordeiro R."/>
            <person name="Fonseca A."/>
            <person name="Goncalves V."/>
        </authorList>
    </citation>
    <scope>NUCLEOTIDE SEQUENCE [LARGE SCALE GENOMIC DNA]</scope>
    <source>
        <strain evidence="2">BACA0444</strain>
    </source>
</reference>
<dbReference type="EMBL" id="JAVMIP010000002">
    <property type="protein sequence ID" value="MDS3859664.1"/>
    <property type="molecule type" value="Genomic_DNA"/>
</dbReference>
<comment type="caution">
    <text evidence="1">The sequence shown here is derived from an EMBL/GenBank/DDBJ whole genome shotgun (WGS) entry which is preliminary data.</text>
</comment>
<name>A0AAE4JXB3_9CYAN</name>